<proteinExistence type="predicted"/>
<dbReference type="AlphaFoldDB" id="A0AAC9KAF2"/>
<reference evidence="2" key="1">
    <citation type="submission" date="2016-11" db="EMBL/GenBank/DDBJ databases">
        <title>Comparative genomic and phenotypic analysis of Granulibacter bethesdensis clinical isolates from patients with chronic granulomatous disease.</title>
        <authorList>
            <person name="Zarember K.A."/>
            <person name="Porcella S.F."/>
            <person name="Chu J."/>
            <person name="Ding L."/>
            <person name="Dahlstrom E."/>
            <person name="Barbian K."/>
            <person name="Martens C."/>
            <person name="Sykora L."/>
            <person name="Kramer S."/>
            <person name="Pettinato A.M."/>
            <person name="Hong H."/>
            <person name="Wald G."/>
            <person name="Berg L.J."/>
            <person name="Rogge L.S."/>
            <person name="Greenberg D.E."/>
            <person name="Falcone E.L."/>
            <person name="Neves J.F."/>
            <person name="Simoes M.J."/>
            <person name="Casal M."/>
            <person name="Rodriguez-Lopez F.C."/>
            <person name="Zelazny A."/>
            <person name="Gallin J.I."/>
            <person name="Holland S.M."/>
        </authorList>
    </citation>
    <scope>NUCLEOTIDE SEQUENCE [LARGE SCALE GENOMIC DNA]</scope>
    <source>
        <strain evidence="2">NIH9.1</strain>
    </source>
</reference>
<sequence>MERVMKRISVEVMVGLLPMIFIMLLSACSAPMMRRDEIVARCRNQAMKDTSSVPGPAPNLVRDRLFQACIKKNNL</sequence>
<gene>
    <name evidence="1" type="ORF">GbCGDNIH9_8262</name>
</gene>
<evidence type="ECO:0000313" key="2">
    <source>
        <dbReference type="Proteomes" id="UP000182373"/>
    </source>
</evidence>
<dbReference type="PROSITE" id="PS51257">
    <property type="entry name" value="PROKAR_LIPOPROTEIN"/>
    <property type="match status" value="1"/>
</dbReference>
<dbReference type="Proteomes" id="UP000182373">
    <property type="component" value="Chromosome"/>
</dbReference>
<evidence type="ECO:0000313" key="1">
    <source>
        <dbReference type="EMBL" id="APH54732.1"/>
    </source>
</evidence>
<organism evidence="1 2">
    <name type="scientific">Granulibacter bethesdensis</name>
    <dbReference type="NCBI Taxonomy" id="364410"/>
    <lineage>
        <taxon>Bacteria</taxon>
        <taxon>Pseudomonadati</taxon>
        <taxon>Pseudomonadota</taxon>
        <taxon>Alphaproteobacteria</taxon>
        <taxon>Acetobacterales</taxon>
        <taxon>Acetobacteraceae</taxon>
        <taxon>Granulibacter</taxon>
    </lineage>
</organism>
<name>A0AAC9KAF2_9PROT</name>
<protein>
    <submittedName>
        <fullName evidence="1">Uncharacterized protein</fullName>
    </submittedName>
</protein>
<accession>A0AAC9KAF2</accession>
<dbReference type="EMBL" id="CP018191">
    <property type="protein sequence ID" value="APH54732.1"/>
    <property type="molecule type" value="Genomic_DNA"/>
</dbReference>